<feature type="region of interest" description="Disordered" evidence="1">
    <location>
        <begin position="1"/>
        <end position="99"/>
    </location>
</feature>
<proteinExistence type="predicted"/>
<feature type="compositionally biased region" description="Acidic residues" evidence="1">
    <location>
        <begin position="85"/>
        <end position="94"/>
    </location>
</feature>
<dbReference type="AlphaFoldDB" id="A0AAD7F8B4"/>
<reference evidence="2" key="1">
    <citation type="submission" date="2023-03" db="EMBL/GenBank/DDBJ databases">
        <title>Massive genome expansion in bonnet fungi (Mycena s.s.) driven by repeated elements and novel gene families across ecological guilds.</title>
        <authorList>
            <consortium name="Lawrence Berkeley National Laboratory"/>
            <person name="Harder C.B."/>
            <person name="Miyauchi S."/>
            <person name="Viragh M."/>
            <person name="Kuo A."/>
            <person name="Thoen E."/>
            <person name="Andreopoulos B."/>
            <person name="Lu D."/>
            <person name="Skrede I."/>
            <person name="Drula E."/>
            <person name="Henrissat B."/>
            <person name="Morin E."/>
            <person name="Kohler A."/>
            <person name="Barry K."/>
            <person name="LaButti K."/>
            <person name="Morin E."/>
            <person name="Salamov A."/>
            <person name="Lipzen A."/>
            <person name="Mereny Z."/>
            <person name="Hegedus B."/>
            <person name="Baldrian P."/>
            <person name="Stursova M."/>
            <person name="Weitz H."/>
            <person name="Taylor A."/>
            <person name="Grigoriev I.V."/>
            <person name="Nagy L.G."/>
            <person name="Martin F."/>
            <person name="Kauserud H."/>
        </authorList>
    </citation>
    <scope>NUCLEOTIDE SEQUENCE</scope>
    <source>
        <strain evidence="2">9284</strain>
    </source>
</reference>
<name>A0AAD7F8B4_9AGAR</name>
<protein>
    <submittedName>
        <fullName evidence="2">Uncharacterized protein</fullName>
    </submittedName>
</protein>
<keyword evidence="3" id="KW-1185">Reference proteome</keyword>
<feature type="region of interest" description="Disordered" evidence="1">
    <location>
        <begin position="236"/>
        <end position="264"/>
    </location>
</feature>
<organism evidence="2 3">
    <name type="scientific">Roridomyces roridus</name>
    <dbReference type="NCBI Taxonomy" id="1738132"/>
    <lineage>
        <taxon>Eukaryota</taxon>
        <taxon>Fungi</taxon>
        <taxon>Dikarya</taxon>
        <taxon>Basidiomycota</taxon>
        <taxon>Agaricomycotina</taxon>
        <taxon>Agaricomycetes</taxon>
        <taxon>Agaricomycetidae</taxon>
        <taxon>Agaricales</taxon>
        <taxon>Marasmiineae</taxon>
        <taxon>Mycenaceae</taxon>
        <taxon>Roridomyces</taxon>
    </lineage>
</organism>
<evidence type="ECO:0000313" key="2">
    <source>
        <dbReference type="EMBL" id="KAJ7604633.1"/>
    </source>
</evidence>
<evidence type="ECO:0000256" key="1">
    <source>
        <dbReference type="SAM" id="MobiDB-lite"/>
    </source>
</evidence>
<dbReference type="EMBL" id="JARKIF010000095">
    <property type="protein sequence ID" value="KAJ7604633.1"/>
    <property type="molecule type" value="Genomic_DNA"/>
</dbReference>
<gene>
    <name evidence="2" type="ORF">FB45DRAFT_880319</name>
</gene>
<comment type="caution">
    <text evidence="2">The sequence shown here is derived from an EMBL/GenBank/DDBJ whole genome shotgun (WGS) entry which is preliminary data.</text>
</comment>
<dbReference type="Proteomes" id="UP001221142">
    <property type="component" value="Unassembled WGS sequence"/>
</dbReference>
<sequence length="581" mass="64172">MANGKKKKAPPTGQRKIAKVQKPPTPTPPRPKPRRKKKEVEEPQEPQPTAVVDITSPSPPRRPKQKRVKLLYTLPPSFAARLDEQPQEPEENEEAAAAAALVAMGGGTRSMTQTAARRRLPSFEEQMDRIFASTVPGATVEELRQARKDDHEEDGIDIVDSNESGSDQLSSDEDDDDEEVAADEIVMINRDEEDGILGLSTEAQRIGRRTALSQESEMAHDWPGGLELEARVRRIEQQSESAKKGPRSSTDSPYALRSRTNRATNVAKKTIPTSTSTLLVPREPNHCPYCPSSRSEDQATRIPICCGFDFKARQNAAMSATFFSVPLAAKESGGWCCSGSSDRASSGRLRWRTTSTTVDGYRPSAFNGLEIAATVIITTFNIDGILSAIEAFASAGPPVLKRLDMFFLGGLGCAAIWTLDNFGSPHYAMLRKTRWLTMCIAPGTISGHMSYRHSAVLSDQLAARFDGLLVRSDGLTPVRKEDEAAAYRRFTHYPCWDPAPTVSRWIRFKNYQGRSTQCHSSAFLLALARTLGKRKGRDDLGATLVLNLDACPVWRLNCFAQYRGFGGLRNRQRHDHPSSFP</sequence>
<feature type="region of interest" description="Disordered" evidence="1">
    <location>
        <begin position="144"/>
        <end position="179"/>
    </location>
</feature>
<evidence type="ECO:0000313" key="3">
    <source>
        <dbReference type="Proteomes" id="UP001221142"/>
    </source>
</evidence>
<accession>A0AAD7F8B4</accession>
<feature type="compositionally biased region" description="Acidic residues" evidence="1">
    <location>
        <begin position="170"/>
        <end position="179"/>
    </location>
</feature>